<accession>A0ABV8WX88</accession>
<evidence type="ECO:0000256" key="1">
    <source>
        <dbReference type="SAM" id="Phobius"/>
    </source>
</evidence>
<dbReference type="Proteomes" id="UP001595882">
    <property type="component" value="Unassembled WGS sequence"/>
</dbReference>
<name>A0ABV8WX88_9BACI</name>
<sequence>MKSKSQNLIYLLFMDEGKGEDWNRGSSWMKFIFTFLYALMIACFSYLLDNDITTPVINFAVSFILGLLLPYRRGARVSNNSKVFSYIVNFVVLFLLGYLIVKFSTASIISKVGAGLILLTLVFLEKIERKYWISVNSSSNDF</sequence>
<gene>
    <name evidence="2" type="ORF">ACFOY7_13400</name>
</gene>
<organism evidence="2 3">
    <name type="scientific">Gracilibacillus xinjiangensis</name>
    <dbReference type="NCBI Taxonomy" id="1193282"/>
    <lineage>
        <taxon>Bacteria</taxon>
        <taxon>Bacillati</taxon>
        <taxon>Bacillota</taxon>
        <taxon>Bacilli</taxon>
        <taxon>Bacillales</taxon>
        <taxon>Bacillaceae</taxon>
        <taxon>Gracilibacillus</taxon>
    </lineage>
</organism>
<evidence type="ECO:0000313" key="3">
    <source>
        <dbReference type="Proteomes" id="UP001595882"/>
    </source>
</evidence>
<keyword evidence="1" id="KW-0472">Membrane</keyword>
<keyword evidence="1" id="KW-0812">Transmembrane</keyword>
<dbReference type="RefSeq" id="WP_390252605.1">
    <property type="nucleotide sequence ID" value="NZ_JBHSDT010000008.1"/>
</dbReference>
<feature type="transmembrane region" description="Helical" evidence="1">
    <location>
        <begin position="83"/>
        <end position="101"/>
    </location>
</feature>
<dbReference type="EMBL" id="JBHSDT010000008">
    <property type="protein sequence ID" value="MFC4404065.1"/>
    <property type="molecule type" value="Genomic_DNA"/>
</dbReference>
<protein>
    <submittedName>
        <fullName evidence="2">Uncharacterized protein</fullName>
    </submittedName>
</protein>
<reference evidence="3" key="1">
    <citation type="journal article" date="2019" name="Int. J. Syst. Evol. Microbiol.">
        <title>The Global Catalogue of Microorganisms (GCM) 10K type strain sequencing project: providing services to taxonomists for standard genome sequencing and annotation.</title>
        <authorList>
            <consortium name="The Broad Institute Genomics Platform"/>
            <consortium name="The Broad Institute Genome Sequencing Center for Infectious Disease"/>
            <person name="Wu L."/>
            <person name="Ma J."/>
        </authorList>
    </citation>
    <scope>NUCLEOTIDE SEQUENCE [LARGE SCALE GENOMIC DNA]</scope>
    <source>
        <strain evidence="3">CCUG 37865</strain>
    </source>
</reference>
<keyword evidence="3" id="KW-1185">Reference proteome</keyword>
<feature type="transmembrane region" description="Helical" evidence="1">
    <location>
        <begin position="107"/>
        <end position="124"/>
    </location>
</feature>
<comment type="caution">
    <text evidence="2">The sequence shown here is derived from an EMBL/GenBank/DDBJ whole genome shotgun (WGS) entry which is preliminary data.</text>
</comment>
<feature type="transmembrane region" description="Helical" evidence="1">
    <location>
        <begin position="28"/>
        <end position="48"/>
    </location>
</feature>
<keyword evidence="1" id="KW-1133">Transmembrane helix</keyword>
<proteinExistence type="predicted"/>
<feature type="transmembrane region" description="Helical" evidence="1">
    <location>
        <begin position="54"/>
        <end position="71"/>
    </location>
</feature>
<evidence type="ECO:0000313" key="2">
    <source>
        <dbReference type="EMBL" id="MFC4404065.1"/>
    </source>
</evidence>